<comment type="caution">
    <text evidence="3">The sequence shown here is derived from an EMBL/GenBank/DDBJ whole genome shotgun (WGS) entry which is preliminary data.</text>
</comment>
<dbReference type="InterPro" id="IPR013216">
    <property type="entry name" value="Methyltransf_11"/>
</dbReference>
<feature type="compositionally biased region" description="Low complexity" evidence="1">
    <location>
        <begin position="25"/>
        <end position="36"/>
    </location>
</feature>
<evidence type="ECO:0000259" key="2">
    <source>
        <dbReference type="Pfam" id="PF08241"/>
    </source>
</evidence>
<feature type="region of interest" description="Disordered" evidence="1">
    <location>
        <begin position="1"/>
        <end position="52"/>
    </location>
</feature>
<dbReference type="SUPFAM" id="SSF53335">
    <property type="entry name" value="S-adenosyl-L-methionine-dependent methyltransferases"/>
    <property type="match status" value="1"/>
</dbReference>
<protein>
    <submittedName>
        <fullName evidence="3">Methyltransferase type 11</fullName>
    </submittedName>
</protein>
<reference evidence="3" key="1">
    <citation type="journal article" date="2014" name="Int. J. Syst. Evol. Microbiol.">
        <title>Complete genome sequence of Corynebacterium casei LMG S-19264T (=DSM 44701T), isolated from a smear-ripened cheese.</title>
        <authorList>
            <consortium name="US DOE Joint Genome Institute (JGI-PGF)"/>
            <person name="Walter F."/>
            <person name="Albersmeier A."/>
            <person name="Kalinowski J."/>
            <person name="Ruckert C."/>
        </authorList>
    </citation>
    <scope>NUCLEOTIDE SEQUENCE</scope>
    <source>
        <strain evidence="3">JCM 14359</strain>
    </source>
</reference>
<feature type="compositionally biased region" description="Basic and acidic residues" evidence="1">
    <location>
        <begin position="41"/>
        <end position="50"/>
    </location>
</feature>
<dbReference type="Proteomes" id="UP000653099">
    <property type="component" value="Unassembled WGS sequence"/>
</dbReference>
<dbReference type="InterPro" id="IPR029063">
    <property type="entry name" value="SAM-dependent_MTases_sf"/>
</dbReference>
<evidence type="ECO:0000256" key="1">
    <source>
        <dbReference type="SAM" id="MobiDB-lite"/>
    </source>
</evidence>
<keyword evidence="3" id="KW-0489">Methyltransferase</keyword>
<dbReference type="GO" id="GO:0008757">
    <property type="term" value="F:S-adenosylmethionine-dependent methyltransferase activity"/>
    <property type="evidence" value="ECO:0007669"/>
    <property type="project" value="InterPro"/>
</dbReference>
<dbReference type="EMBL" id="BMOC01000012">
    <property type="protein sequence ID" value="GGJ10468.1"/>
    <property type="molecule type" value="Genomic_DNA"/>
</dbReference>
<feature type="compositionally biased region" description="Basic and acidic residues" evidence="1">
    <location>
        <begin position="1"/>
        <end position="12"/>
    </location>
</feature>
<gene>
    <name evidence="3" type="ORF">GCM10008995_20350</name>
</gene>
<dbReference type="GO" id="GO:0032259">
    <property type="term" value="P:methylation"/>
    <property type="evidence" value="ECO:0007669"/>
    <property type="project" value="UniProtKB-KW"/>
</dbReference>
<keyword evidence="3" id="KW-0808">Transferase</keyword>
<sequence length="237" mass="25837">MVGRAPDGRDGVTHAARPNPPPIGGPLFSPGLLSGPVTRLSETDRSKIDSGSDATFYDDPRFVTHADDGFCRRLTEVYDTVLADGDRVLDAMSSWVSHLPPRGYDRVVGHGLNGAELDANDAFDEWFLQDLNADRSLPMADGVFDAVLCALSVQYLQYPGEVFAEFERVLAPDGVVVVSFTNRMFPTKAIRAWRTADMDERAELVSSYCDAGGLGTVDVVRDRPETDPFVAVVARPE</sequence>
<evidence type="ECO:0000313" key="3">
    <source>
        <dbReference type="EMBL" id="GGJ10468.1"/>
    </source>
</evidence>
<reference evidence="3" key="2">
    <citation type="submission" date="2020-09" db="EMBL/GenBank/DDBJ databases">
        <authorList>
            <person name="Sun Q."/>
            <person name="Ohkuma M."/>
        </authorList>
    </citation>
    <scope>NUCLEOTIDE SEQUENCE</scope>
    <source>
        <strain evidence="3">JCM 14359</strain>
    </source>
</reference>
<feature type="domain" description="Methyltransferase type 11" evidence="2">
    <location>
        <begin position="132"/>
        <end position="178"/>
    </location>
</feature>
<dbReference type="Pfam" id="PF08241">
    <property type="entry name" value="Methyltransf_11"/>
    <property type="match status" value="1"/>
</dbReference>
<proteinExistence type="predicted"/>
<dbReference type="PANTHER" id="PTHR43036">
    <property type="entry name" value="OSJNBB0011N17.9 PROTEIN"/>
    <property type="match status" value="1"/>
</dbReference>
<organism evidence="3 4">
    <name type="scientific">Halobellus salinus</name>
    <dbReference type="NCBI Taxonomy" id="931585"/>
    <lineage>
        <taxon>Archaea</taxon>
        <taxon>Methanobacteriati</taxon>
        <taxon>Methanobacteriota</taxon>
        <taxon>Stenosarchaea group</taxon>
        <taxon>Halobacteria</taxon>
        <taxon>Halobacteriales</taxon>
        <taxon>Haloferacaceae</taxon>
        <taxon>Halobellus</taxon>
    </lineage>
</organism>
<keyword evidence="4" id="KW-1185">Reference proteome</keyword>
<dbReference type="Gene3D" id="3.40.50.150">
    <property type="entry name" value="Vaccinia Virus protein VP39"/>
    <property type="match status" value="1"/>
</dbReference>
<accession>A0A830EP90</accession>
<dbReference type="AlphaFoldDB" id="A0A830EP90"/>
<dbReference type="PANTHER" id="PTHR43036:SF2">
    <property type="entry name" value="OS04G0481300 PROTEIN"/>
    <property type="match status" value="1"/>
</dbReference>
<name>A0A830EP90_9EURY</name>
<evidence type="ECO:0000313" key="4">
    <source>
        <dbReference type="Proteomes" id="UP000653099"/>
    </source>
</evidence>